<dbReference type="PROSITE" id="PS51198">
    <property type="entry name" value="UVRD_HELICASE_ATP_BIND"/>
    <property type="match status" value="1"/>
</dbReference>
<keyword evidence="1 5" id="KW-0547">Nucleotide-binding</keyword>
<proteinExistence type="predicted"/>
<evidence type="ECO:0000256" key="2">
    <source>
        <dbReference type="ARBA" id="ARBA00022801"/>
    </source>
</evidence>
<dbReference type="EMBL" id="FQZB01000014">
    <property type="protein sequence ID" value="SHK20588.1"/>
    <property type="molecule type" value="Genomic_DNA"/>
</dbReference>
<dbReference type="GO" id="GO:0000725">
    <property type="term" value="P:recombinational repair"/>
    <property type="evidence" value="ECO:0007669"/>
    <property type="project" value="TreeGrafter"/>
</dbReference>
<evidence type="ECO:0000259" key="6">
    <source>
        <dbReference type="PROSITE" id="PS51198"/>
    </source>
</evidence>
<dbReference type="STRING" id="1121302.SAMN02745163_03428"/>
<accession>A0A1M6QK96</accession>
<reference evidence="7 8" key="1">
    <citation type="submission" date="2016-11" db="EMBL/GenBank/DDBJ databases">
        <authorList>
            <person name="Jaros S."/>
            <person name="Januszkiewicz K."/>
            <person name="Wedrychowicz H."/>
        </authorList>
    </citation>
    <scope>NUCLEOTIDE SEQUENCE [LARGE SCALE GENOMIC DNA]</scope>
    <source>
        <strain evidence="7 8">DSM 21758</strain>
    </source>
</reference>
<protein>
    <submittedName>
        <fullName evidence="7">DNA helicase-2 / ATP-dependent DNA helicase PcrA</fullName>
    </submittedName>
</protein>
<keyword evidence="2 5" id="KW-0378">Hydrolase</keyword>
<dbReference type="PANTHER" id="PTHR11070:SF17">
    <property type="entry name" value="DNA HELICASE IV"/>
    <property type="match status" value="1"/>
</dbReference>
<name>A0A1M6QK96_9CLOT</name>
<dbReference type="InterPro" id="IPR014016">
    <property type="entry name" value="UvrD-like_ATP-bd"/>
</dbReference>
<dbReference type="AlphaFoldDB" id="A0A1M6QK96"/>
<keyword evidence="3 5" id="KW-0347">Helicase</keyword>
<sequence length="751" mass="88545">MNFLLFETVSDFISFSMTWISSNRIRKLYKSIFYRRKEDFMVNKNNNEEKSIEFLIEEKKLKETLEIINKEMLVYINKRKLITEYIVDYRKNVLDEYRNDEDKVIDYFDHERYVKEEAFKTIDRRLKELTILKESPYFGRITFEDKEFKDIENLYIGRFGLTPENTYEPAIVDWRAPVAALFYHGSLGDATYKSPQGEVETDIIGRRQLIIKRGNLEGLFDSEIDVKDDILQMVLSNNTSEKLKDVIMTIQREQDEIIRKPREKNVVVNGVAGSGKTTIALHRVAYLLYNYRKELQDKVLILGPNSIFMEYIAHVLPSLGEVGVKQETFTSFALKEIGENLDIMSFHEYLEKLVAKDEELLKDAKYKNSKQFIKDIEEFINKIEDEYFKVEEVKYFGETVVGIDEIKELFNKHYAYMPLFRRSQKIKRILLSKIKDKRDERVWLLNKEIQEAKAKLTSDERVIEENNLEFTRRLRIREIVREVMNSKEAIEAWLNNETIMNIYNNFNHNKQLNINDLAPILYLMIKLDGKKASESYRHVVIDEAQDYSEMQFKVVKELTGSKYFTIVGDVNQRLVKYEKSAAMMDIHNIFTSEDAEYYNLNKSYRSTFEIMDHANNFLNEDKVIPLVRHGAAVEIVNKNTEDEYVEEILRSLEEFNKEGLESIAVVTRDGNALERIWSKLRQQVHIVKFDNEDVIYNGGNVIIPSYFAKGLEFDGVIIADFKENAKKSQNEDLVKYIMSTRALHRLKEVIM</sequence>
<dbReference type="InterPro" id="IPR000212">
    <property type="entry name" value="DNA_helicase_UvrD/REP"/>
</dbReference>
<evidence type="ECO:0000256" key="3">
    <source>
        <dbReference type="ARBA" id="ARBA00022806"/>
    </source>
</evidence>
<keyword evidence="4 5" id="KW-0067">ATP-binding</keyword>
<dbReference type="SUPFAM" id="SSF52540">
    <property type="entry name" value="P-loop containing nucleoside triphosphate hydrolases"/>
    <property type="match status" value="1"/>
</dbReference>
<evidence type="ECO:0000256" key="5">
    <source>
        <dbReference type="PROSITE-ProRule" id="PRU00560"/>
    </source>
</evidence>
<dbReference type="GO" id="GO:0016787">
    <property type="term" value="F:hydrolase activity"/>
    <property type="evidence" value="ECO:0007669"/>
    <property type="project" value="UniProtKB-UniRule"/>
</dbReference>
<dbReference type="GO" id="GO:0005829">
    <property type="term" value="C:cytosol"/>
    <property type="evidence" value="ECO:0007669"/>
    <property type="project" value="TreeGrafter"/>
</dbReference>
<dbReference type="Pfam" id="PF00580">
    <property type="entry name" value="UvrD-helicase"/>
    <property type="match status" value="1"/>
</dbReference>
<evidence type="ECO:0000256" key="1">
    <source>
        <dbReference type="ARBA" id="ARBA00022741"/>
    </source>
</evidence>
<gene>
    <name evidence="7" type="ORF">SAMN02745163_03428</name>
</gene>
<dbReference type="Proteomes" id="UP000184310">
    <property type="component" value="Unassembled WGS sequence"/>
</dbReference>
<dbReference type="Gene3D" id="3.40.50.300">
    <property type="entry name" value="P-loop containing nucleotide triphosphate hydrolases"/>
    <property type="match status" value="3"/>
</dbReference>
<dbReference type="GO" id="GO:0003677">
    <property type="term" value="F:DNA binding"/>
    <property type="evidence" value="ECO:0007669"/>
    <property type="project" value="InterPro"/>
</dbReference>
<dbReference type="InterPro" id="IPR027417">
    <property type="entry name" value="P-loop_NTPase"/>
</dbReference>
<evidence type="ECO:0000313" key="7">
    <source>
        <dbReference type="EMBL" id="SHK20588.1"/>
    </source>
</evidence>
<dbReference type="GO" id="GO:0005524">
    <property type="term" value="F:ATP binding"/>
    <property type="evidence" value="ECO:0007669"/>
    <property type="project" value="UniProtKB-UniRule"/>
</dbReference>
<keyword evidence="8" id="KW-1185">Reference proteome</keyword>
<organism evidence="7 8">
    <name type="scientific">Clostridium cavendishii DSM 21758</name>
    <dbReference type="NCBI Taxonomy" id="1121302"/>
    <lineage>
        <taxon>Bacteria</taxon>
        <taxon>Bacillati</taxon>
        <taxon>Bacillota</taxon>
        <taxon>Clostridia</taxon>
        <taxon>Eubacteriales</taxon>
        <taxon>Clostridiaceae</taxon>
        <taxon>Clostridium</taxon>
    </lineage>
</organism>
<dbReference type="PANTHER" id="PTHR11070">
    <property type="entry name" value="UVRD / RECB / PCRA DNA HELICASE FAMILY MEMBER"/>
    <property type="match status" value="1"/>
</dbReference>
<evidence type="ECO:0000256" key="4">
    <source>
        <dbReference type="ARBA" id="ARBA00022840"/>
    </source>
</evidence>
<evidence type="ECO:0000313" key="8">
    <source>
        <dbReference type="Proteomes" id="UP000184310"/>
    </source>
</evidence>
<dbReference type="GO" id="GO:0043138">
    <property type="term" value="F:3'-5' DNA helicase activity"/>
    <property type="evidence" value="ECO:0007669"/>
    <property type="project" value="TreeGrafter"/>
</dbReference>
<feature type="domain" description="UvrD-like helicase ATP-binding" evidence="6">
    <location>
        <begin position="249"/>
        <end position="607"/>
    </location>
</feature>
<feature type="binding site" evidence="5">
    <location>
        <begin position="270"/>
        <end position="277"/>
    </location>
    <ligand>
        <name>ATP</name>
        <dbReference type="ChEBI" id="CHEBI:30616"/>
    </ligand>
</feature>